<feature type="transmembrane region" description="Helical" evidence="1">
    <location>
        <begin position="12"/>
        <end position="29"/>
    </location>
</feature>
<dbReference type="Proteomes" id="UP000265341">
    <property type="component" value="Unassembled WGS sequence"/>
</dbReference>
<evidence type="ECO:0000313" key="3">
    <source>
        <dbReference type="Proteomes" id="UP000265341"/>
    </source>
</evidence>
<dbReference type="OrthoDB" id="9808832at2"/>
<gene>
    <name evidence="2" type="ORF">Mrose_01634</name>
</gene>
<protein>
    <recommendedName>
        <fullName evidence="4">NnrS protein</fullName>
    </recommendedName>
</protein>
<evidence type="ECO:0000256" key="1">
    <source>
        <dbReference type="SAM" id="Phobius"/>
    </source>
</evidence>
<feature type="transmembrane region" description="Helical" evidence="1">
    <location>
        <begin position="41"/>
        <end position="60"/>
    </location>
</feature>
<evidence type="ECO:0000313" key="2">
    <source>
        <dbReference type="EMBL" id="RIH86787.1"/>
    </source>
</evidence>
<proteinExistence type="predicted"/>
<name>A0A399EQ59_9DEIN</name>
<feature type="transmembrane region" description="Helical" evidence="1">
    <location>
        <begin position="102"/>
        <end position="123"/>
    </location>
</feature>
<accession>A0A399EQ59</accession>
<keyword evidence="1" id="KW-1133">Transmembrane helix</keyword>
<dbReference type="EMBL" id="QWLA01000026">
    <property type="protein sequence ID" value="RIH86787.1"/>
    <property type="molecule type" value="Genomic_DNA"/>
</dbReference>
<feature type="transmembrane region" description="Helical" evidence="1">
    <location>
        <begin position="72"/>
        <end position="90"/>
    </location>
</feature>
<evidence type="ECO:0008006" key="4">
    <source>
        <dbReference type="Google" id="ProtNLM"/>
    </source>
</evidence>
<keyword evidence="3" id="KW-1185">Reference proteome</keyword>
<comment type="caution">
    <text evidence="2">The sequence shown here is derived from an EMBL/GenBank/DDBJ whole genome shotgun (WGS) entry which is preliminary data.</text>
</comment>
<reference evidence="2 3" key="1">
    <citation type="submission" date="2018-08" db="EMBL/GenBank/DDBJ databases">
        <title>Meiothermus roseus NBRC 110900 genome sequencing project.</title>
        <authorList>
            <person name="Da Costa M.S."/>
            <person name="Albuquerque L."/>
            <person name="Raposo P."/>
            <person name="Froufe H.J.C."/>
            <person name="Barroso C.S."/>
            <person name="Egas C."/>
        </authorList>
    </citation>
    <scope>NUCLEOTIDE SEQUENCE [LARGE SCALE GENOMIC DNA]</scope>
    <source>
        <strain evidence="2 3">NBRC 110900</strain>
    </source>
</reference>
<keyword evidence="1" id="KW-0812">Transmembrane</keyword>
<organism evidence="2 3">
    <name type="scientific">Calidithermus roseus</name>
    <dbReference type="NCBI Taxonomy" id="1644118"/>
    <lineage>
        <taxon>Bacteria</taxon>
        <taxon>Thermotogati</taxon>
        <taxon>Deinococcota</taxon>
        <taxon>Deinococci</taxon>
        <taxon>Thermales</taxon>
        <taxon>Thermaceae</taxon>
        <taxon>Calidithermus</taxon>
    </lineage>
</organism>
<dbReference type="RefSeq" id="WP_119277254.1">
    <property type="nucleotide sequence ID" value="NZ_QWLA01000026.1"/>
</dbReference>
<dbReference type="AlphaFoldDB" id="A0A399EQ59"/>
<sequence>MSFWQFLFVRSSLFYLLYTTLTGSAFYLWPALVGYFKTTHVHAGLVGFFLSMVMGVAYWMMPRPGQIRQERLEGLTYVLLNAGLLLRLVLEPLMLYTTNPGLRPALAVSGLLQAGAVAVFAYAMSQRVFTKERLFQMAEERKRRQQASS</sequence>
<keyword evidence="1" id="KW-0472">Membrane</keyword>